<name>A0A8H3X643_GIGMA</name>
<gene>
    <name evidence="2" type="ORF">F8M41_006695</name>
</gene>
<dbReference type="GO" id="GO:0008168">
    <property type="term" value="F:methyltransferase activity"/>
    <property type="evidence" value="ECO:0007669"/>
    <property type="project" value="UniProtKB-KW"/>
</dbReference>
<dbReference type="PANTHER" id="PTHR43591:SF24">
    <property type="entry name" value="2-METHOXY-6-POLYPRENYL-1,4-BENZOQUINOL METHYLASE, MITOCHONDRIAL"/>
    <property type="match status" value="1"/>
</dbReference>
<dbReference type="InterPro" id="IPR041698">
    <property type="entry name" value="Methyltransf_25"/>
</dbReference>
<evidence type="ECO:0000313" key="2">
    <source>
        <dbReference type="EMBL" id="KAF0423599.1"/>
    </source>
</evidence>
<keyword evidence="3" id="KW-1185">Reference proteome</keyword>
<dbReference type="CDD" id="cd02440">
    <property type="entry name" value="AdoMet_MTases"/>
    <property type="match status" value="1"/>
</dbReference>
<organism evidence="2 3">
    <name type="scientific">Gigaspora margarita</name>
    <dbReference type="NCBI Taxonomy" id="4874"/>
    <lineage>
        <taxon>Eukaryota</taxon>
        <taxon>Fungi</taxon>
        <taxon>Fungi incertae sedis</taxon>
        <taxon>Mucoromycota</taxon>
        <taxon>Glomeromycotina</taxon>
        <taxon>Glomeromycetes</taxon>
        <taxon>Diversisporales</taxon>
        <taxon>Gigasporaceae</taxon>
        <taxon>Gigaspora</taxon>
    </lineage>
</organism>
<protein>
    <submittedName>
        <fullName evidence="2">S-adenosyl-L-methionine-dependent methyltransferase</fullName>
    </submittedName>
</protein>
<reference evidence="2 3" key="1">
    <citation type="journal article" date="2019" name="Environ. Microbiol.">
        <title>At the nexus of three kingdoms: the genome of the mycorrhizal fungus Gigaspora margarita provides insights into plant, endobacterial and fungal interactions.</title>
        <authorList>
            <person name="Venice F."/>
            <person name="Ghignone S."/>
            <person name="Salvioli di Fossalunga A."/>
            <person name="Amselem J."/>
            <person name="Novero M."/>
            <person name="Xianan X."/>
            <person name="Sedzielewska Toro K."/>
            <person name="Morin E."/>
            <person name="Lipzen A."/>
            <person name="Grigoriev I.V."/>
            <person name="Henrissat B."/>
            <person name="Martin F.M."/>
            <person name="Bonfante P."/>
        </authorList>
    </citation>
    <scope>NUCLEOTIDE SEQUENCE [LARGE SCALE GENOMIC DNA]</scope>
    <source>
        <strain evidence="2 3">BEG34</strain>
    </source>
</reference>
<dbReference type="InterPro" id="IPR029063">
    <property type="entry name" value="SAM-dependent_MTases_sf"/>
</dbReference>
<proteinExistence type="predicted"/>
<dbReference type="EMBL" id="WTPW01001662">
    <property type="protein sequence ID" value="KAF0423599.1"/>
    <property type="molecule type" value="Genomic_DNA"/>
</dbReference>
<comment type="caution">
    <text evidence="2">The sequence shown here is derived from an EMBL/GenBank/DDBJ whole genome shotgun (WGS) entry which is preliminary data.</text>
</comment>
<dbReference type="AlphaFoldDB" id="A0A8H3X643"/>
<sequence>MVNSGYLISPNSQRSTENHVFLIGEKTTGKITNIARNLESIRLIYAPIKDLSEFENIAFYQHQVFEHAFNGSIGAPVHEKLRTGAKVLEFGCGTGVWTTDVGAEYPNSEFYVIDFITQNSFENITFISFDIHQKLPFPDNEFDYVFSRDKSNFFTKDSFQGFLSEILRVLKSGGWLEIGHPLLRIDDFVLGPTLSRIDAAYVSWYRENGVHLDLILHLEEHLQMTRKTEYISSQIAVIPIGGGDFGEFFSEFILYKMKLLKEFIAPFMGISFEEYDRLKGEVENELKEQCGEVYCKYKKVLARKKDIRHS</sequence>
<dbReference type="SUPFAM" id="SSF53335">
    <property type="entry name" value="S-adenosyl-L-methionine-dependent methyltransferases"/>
    <property type="match status" value="1"/>
</dbReference>
<dbReference type="Gene3D" id="3.40.50.150">
    <property type="entry name" value="Vaccinia Virus protein VP39"/>
    <property type="match status" value="1"/>
</dbReference>
<dbReference type="PANTHER" id="PTHR43591">
    <property type="entry name" value="METHYLTRANSFERASE"/>
    <property type="match status" value="1"/>
</dbReference>
<evidence type="ECO:0000313" key="3">
    <source>
        <dbReference type="Proteomes" id="UP000439903"/>
    </source>
</evidence>
<evidence type="ECO:0000259" key="1">
    <source>
        <dbReference type="Pfam" id="PF13649"/>
    </source>
</evidence>
<accession>A0A8H3X643</accession>
<dbReference type="OrthoDB" id="2363476at2759"/>
<dbReference type="Pfam" id="PF13649">
    <property type="entry name" value="Methyltransf_25"/>
    <property type="match status" value="1"/>
</dbReference>
<dbReference type="Proteomes" id="UP000439903">
    <property type="component" value="Unassembled WGS sequence"/>
</dbReference>
<keyword evidence="2" id="KW-0808">Transferase</keyword>
<feature type="domain" description="Methyltransferase" evidence="1">
    <location>
        <begin position="87"/>
        <end position="174"/>
    </location>
</feature>
<dbReference type="GO" id="GO:0032259">
    <property type="term" value="P:methylation"/>
    <property type="evidence" value="ECO:0007669"/>
    <property type="project" value="UniProtKB-KW"/>
</dbReference>
<keyword evidence="2" id="KW-0489">Methyltransferase</keyword>